<sequence length="118" mass="12491">MNRNKMPASCSAGVGGTCSISRSFSVQRTIQLNLGVKKRYNVIRKTYMNGKLTKTATSSGAGVTFRLVWAAADHSPEPSGPRSRIASVIRSTAPTPAAVPSNLISPLSPHIPLLRSVS</sequence>
<name>A0A7X0C9K3_9ACTN</name>
<dbReference type="AlphaFoldDB" id="A0A7X0C9K3"/>
<reference evidence="1 2" key="1">
    <citation type="submission" date="2020-08" db="EMBL/GenBank/DDBJ databases">
        <title>Sequencing the genomes of 1000 actinobacteria strains.</title>
        <authorList>
            <person name="Klenk H.-P."/>
        </authorList>
    </citation>
    <scope>NUCLEOTIDE SEQUENCE [LARGE SCALE GENOMIC DNA]</scope>
    <source>
        <strain evidence="1 2">DSM 45913</strain>
    </source>
</reference>
<dbReference type="RefSeq" id="WP_185087990.1">
    <property type="nucleotide sequence ID" value="NZ_JACHJB010000003.1"/>
</dbReference>
<comment type="caution">
    <text evidence="1">The sequence shown here is derived from an EMBL/GenBank/DDBJ whole genome shotgun (WGS) entry which is preliminary data.</text>
</comment>
<accession>A0A7X0C9K3</accession>
<dbReference type="EMBL" id="JACHJB010000003">
    <property type="protein sequence ID" value="MBB6350146.1"/>
    <property type="molecule type" value="Genomic_DNA"/>
</dbReference>
<protein>
    <submittedName>
        <fullName evidence="1">Uncharacterized protein</fullName>
    </submittedName>
</protein>
<evidence type="ECO:0000313" key="1">
    <source>
        <dbReference type="EMBL" id="MBB6350146.1"/>
    </source>
</evidence>
<evidence type="ECO:0000313" key="2">
    <source>
        <dbReference type="Proteomes" id="UP000583800"/>
    </source>
</evidence>
<keyword evidence="2" id="KW-1185">Reference proteome</keyword>
<dbReference type="Proteomes" id="UP000583800">
    <property type="component" value="Unassembled WGS sequence"/>
</dbReference>
<proteinExistence type="predicted"/>
<organism evidence="1 2">
    <name type="scientific">Nonomuraea muscovyensis</name>
    <dbReference type="NCBI Taxonomy" id="1124761"/>
    <lineage>
        <taxon>Bacteria</taxon>
        <taxon>Bacillati</taxon>
        <taxon>Actinomycetota</taxon>
        <taxon>Actinomycetes</taxon>
        <taxon>Streptosporangiales</taxon>
        <taxon>Streptosporangiaceae</taxon>
        <taxon>Nonomuraea</taxon>
    </lineage>
</organism>
<gene>
    <name evidence="1" type="ORF">FHU36_006718</name>
</gene>